<accession>A0A1H2BNQ4</accession>
<sequence>MFYTGDAIILIGWIIIMIGGEGILKSSLRGTKQSLCDTERIYNREYRFKPLIGAEP</sequence>
<gene>
    <name evidence="2" type="ORF">SAMN05216490_4224</name>
</gene>
<keyword evidence="3" id="KW-1185">Reference proteome</keyword>
<name>A0A1H2BNQ4_MUCMA</name>
<dbReference type="AlphaFoldDB" id="A0A1H2BNQ4"/>
<evidence type="ECO:0000313" key="3">
    <source>
        <dbReference type="Proteomes" id="UP000199679"/>
    </source>
</evidence>
<feature type="transmembrane region" description="Helical" evidence="1">
    <location>
        <begin position="6"/>
        <end position="24"/>
    </location>
</feature>
<protein>
    <submittedName>
        <fullName evidence="2">Uncharacterized protein</fullName>
    </submittedName>
</protein>
<evidence type="ECO:0000313" key="2">
    <source>
        <dbReference type="EMBL" id="SDT59549.1"/>
    </source>
</evidence>
<proteinExistence type="predicted"/>
<keyword evidence="1" id="KW-1133">Transmembrane helix</keyword>
<reference evidence="2 3" key="1">
    <citation type="submission" date="2016-10" db="EMBL/GenBank/DDBJ databases">
        <authorList>
            <person name="de Groot N.N."/>
        </authorList>
    </citation>
    <scope>NUCLEOTIDE SEQUENCE [LARGE SCALE GENOMIC DNA]</scope>
    <source>
        <strain evidence="2 3">MP1X4</strain>
    </source>
</reference>
<keyword evidence="1" id="KW-0812">Transmembrane</keyword>
<dbReference type="Proteomes" id="UP000199679">
    <property type="component" value="Chromosome I"/>
</dbReference>
<keyword evidence="1" id="KW-0472">Membrane</keyword>
<organism evidence="2 3">
    <name type="scientific">Mucilaginibacter mallensis</name>
    <dbReference type="NCBI Taxonomy" id="652787"/>
    <lineage>
        <taxon>Bacteria</taxon>
        <taxon>Pseudomonadati</taxon>
        <taxon>Bacteroidota</taxon>
        <taxon>Sphingobacteriia</taxon>
        <taxon>Sphingobacteriales</taxon>
        <taxon>Sphingobacteriaceae</taxon>
        <taxon>Mucilaginibacter</taxon>
    </lineage>
</organism>
<evidence type="ECO:0000256" key="1">
    <source>
        <dbReference type="SAM" id="Phobius"/>
    </source>
</evidence>
<dbReference type="EMBL" id="LT629740">
    <property type="protein sequence ID" value="SDT59549.1"/>
    <property type="molecule type" value="Genomic_DNA"/>
</dbReference>